<accession>A0ABP0CNC6</accession>
<name>A0ABP0CNC6_9PEZI</name>
<dbReference type="InterPro" id="IPR002575">
    <property type="entry name" value="Aminoglycoside_PTrfase"/>
</dbReference>
<gene>
    <name evidence="2" type="ORF">SBRCBS47491_008624</name>
</gene>
<dbReference type="Gene3D" id="3.90.1200.10">
    <property type="match status" value="1"/>
</dbReference>
<evidence type="ECO:0000259" key="1">
    <source>
        <dbReference type="Pfam" id="PF01636"/>
    </source>
</evidence>
<evidence type="ECO:0000313" key="3">
    <source>
        <dbReference type="Proteomes" id="UP001642406"/>
    </source>
</evidence>
<dbReference type="Proteomes" id="UP001642406">
    <property type="component" value="Unassembled WGS sequence"/>
</dbReference>
<evidence type="ECO:0000313" key="2">
    <source>
        <dbReference type="EMBL" id="CAK7233483.1"/>
    </source>
</evidence>
<dbReference type="Pfam" id="PF01636">
    <property type="entry name" value="APH"/>
    <property type="match status" value="1"/>
</dbReference>
<protein>
    <recommendedName>
        <fullName evidence="1">Aminoglycoside phosphotransferase domain-containing protein</fullName>
    </recommendedName>
</protein>
<organism evidence="2 3">
    <name type="scientific">Sporothrix bragantina</name>
    <dbReference type="NCBI Taxonomy" id="671064"/>
    <lineage>
        <taxon>Eukaryota</taxon>
        <taxon>Fungi</taxon>
        <taxon>Dikarya</taxon>
        <taxon>Ascomycota</taxon>
        <taxon>Pezizomycotina</taxon>
        <taxon>Sordariomycetes</taxon>
        <taxon>Sordariomycetidae</taxon>
        <taxon>Ophiostomatales</taxon>
        <taxon>Ophiostomataceae</taxon>
        <taxon>Sporothrix</taxon>
    </lineage>
</organism>
<dbReference type="CDD" id="cd05120">
    <property type="entry name" value="APH_ChoK_like"/>
    <property type="match status" value="1"/>
</dbReference>
<dbReference type="PANTHER" id="PTHR21310">
    <property type="entry name" value="AMINOGLYCOSIDE PHOSPHOTRANSFERASE-RELATED-RELATED"/>
    <property type="match status" value="1"/>
</dbReference>
<dbReference type="PANTHER" id="PTHR21310:SF15">
    <property type="entry name" value="AMINOGLYCOSIDE PHOSPHOTRANSFERASE DOMAIN-CONTAINING PROTEIN"/>
    <property type="match status" value="1"/>
</dbReference>
<reference evidence="2 3" key="1">
    <citation type="submission" date="2024-01" db="EMBL/GenBank/DDBJ databases">
        <authorList>
            <person name="Allen C."/>
            <person name="Tagirdzhanova G."/>
        </authorList>
    </citation>
    <scope>NUCLEOTIDE SEQUENCE [LARGE SCALE GENOMIC DNA]</scope>
</reference>
<dbReference type="InterPro" id="IPR011009">
    <property type="entry name" value="Kinase-like_dom_sf"/>
</dbReference>
<feature type="domain" description="Aminoglycoside phosphotransferase" evidence="1">
    <location>
        <begin position="57"/>
        <end position="216"/>
    </location>
</feature>
<dbReference type="EMBL" id="CAWUHC010000116">
    <property type="protein sequence ID" value="CAK7233483.1"/>
    <property type="molecule type" value="Genomic_DNA"/>
</dbReference>
<sequence length="238" mass="26783">MAPPTNGELNAKREEDCFSVTPERKYYRCGDAFVKRSLRPSEWQQHNGYLHVPIFNTERVLNEGACLRFLAKNCPSIPVPQLHACFEDDGAAYLITEYVEGVGMDKLSAADQAVVARELEQHLDTLHSLTYITWGGPLGHVLPPYRVLRKSDRRPWRLRPALASEEPLVFCHNDLSANNAVVDPATLKIRAIVDWEYGRFFPAVFEKAFYLRAGPSVALPGEDDDTSKLEELLAKASL</sequence>
<dbReference type="SUPFAM" id="SSF56112">
    <property type="entry name" value="Protein kinase-like (PK-like)"/>
    <property type="match status" value="1"/>
</dbReference>
<keyword evidence="3" id="KW-1185">Reference proteome</keyword>
<proteinExistence type="predicted"/>
<comment type="caution">
    <text evidence="2">The sequence shown here is derived from an EMBL/GenBank/DDBJ whole genome shotgun (WGS) entry which is preliminary data.</text>
</comment>
<dbReference type="InterPro" id="IPR051678">
    <property type="entry name" value="AGP_Transferase"/>
</dbReference>